<dbReference type="InterPro" id="IPR036942">
    <property type="entry name" value="Beta-barrel_TonB_sf"/>
</dbReference>
<reference evidence="8" key="1">
    <citation type="journal article" date="2014" name="Int. J. Syst. Evol. Microbiol.">
        <title>Complete genome of a new Firmicutes species belonging to the dominant human colonic microbiota ('Ruminococcus bicirculans') reveals two chromosomes and a selective capacity to utilize plant glucans.</title>
        <authorList>
            <consortium name="NISC Comparative Sequencing Program"/>
            <person name="Wegmann U."/>
            <person name="Louis P."/>
            <person name="Goesmann A."/>
            <person name="Henrissat B."/>
            <person name="Duncan S.H."/>
            <person name="Flint H.J."/>
        </authorList>
    </citation>
    <scope>NUCLEOTIDE SEQUENCE</scope>
    <source>
        <strain evidence="8">NBRC 108219</strain>
    </source>
</reference>
<feature type="chain" id="PRO_5045277313" evidence="5">
    <location>
        <begin position="27"/>
        <end position="871"/>
    </location>
</feature>
<dbReference type="SUPFAM" id="SSF56935">
    <property type="entry name" value="Porins"/>
    <property type="match status" value="1"/>
</dbReference>
<dbReference type="RefSeq" id="WP_284391598.1">
    <property type="nucleotide sequence ID" value="NZ_BSNK01000002.1"/>
</dbReference>
<organism evidence="8 9">
    <name type="scientific">Algimonas ampicilliniresistens</name>
    <dbReference type="NCBI Taxonomy" id="1298735"/>
    <lineage>
        <taxon>Bacteria</taxon>
        <taxon>Pseudomonadati</taxon>
        <taxon>Pseudomonadota</taxon>
        <taxon>Alphaproteobacteria</taxon>
        <taxon>Maricaulales</taxon>
        <taxon>Robiginitomaculaceae</taxon>
        <taxon>Algimonas</taxon>
    </lineage>
</organism>
<dbReference type="Proteomes" id="UP001161391">
    <property type="component" value="Unassembled WGS sequence"/>
</dbReference>
<evidence type="ECO:0000256" key="2">
    <source>
        <dbReference type="ARBA" id="ARBA00023136"/>
    </source>
</evidence>
<proteinExistence type="inferred from homology"/>
<keyword evidence="8" id="KW-0675">Receptor</keyword>
<dbReference type="Gene3D" id="2.170.130.10">
    <property type="entry name" value="TonB-dependent receptor, plug domain"/>
    <property type="match status" value="1"/>
</dbReference>
<dbReference type="InterPro" id="IPR037066">
    <property type="entry name" value="Plug_dom_sf"/>
</dbReference>
<evidence type="ECO:0000313" key="9">
    <source>
        <dbReference type="Proteomes" id="UP001161391"/>
    </source>
</evidence>
<keyword evidence="9" id="KW-1185">Reference proteome</keyword>
<keyword evidence="4" id="KW-0798">TonB box</keyword>
<dbReference type="Pfam" id="PF00593">
    <property type="entry name" value="TonB_dep_Rec_b-barrel"/>
    <property type="match status" value="1"/>
</dbReference>
<evidence type="ECO:0000256" key="4">
    <source>
        <dbReference type="RuleBase" id="RU003357"/>
    </source>
</evidence>
<dbReference type="InterPro" id="IPR000531">
    <property type="entry name" value="Beta-barrel_TonB"/>
</dbReference>
<evidence type="ECO:0000256" key="3">
    <source>
        <dbReference type="ARBA" id="ARBA00023237"/>
    </source>
</evidence>
<accession>A0ABQ5VBJ0</accession>
<feature type="domain" description="TonB-dependent receptor-like beta-barrel" evidence="6">
    <location>
        <begin position="430"/>
        <end position="790"/>
    </location>
</feature>
<reference evidence="8" key="2">
    <citation type="submission" date="2023-01" db="EMBL/GenBank/DDBJ databases">
        <title>Draft genome sequence of Algimonas ampicilliniresistens strain NBRC 108219.</title>
        <authorList>
            <person name="Sun Q."/>
            <person name="Mori K."/>
        </authorList>
    </citation>
    <scope>NUCLEOTIDE SEQUENCE</scope>
    <source>
        <strain evidence="8">NBRC 108219</strain>
    </source>
</reference>
<evidence type="ECO:0000259" key="7">
    <source>
        <dbReference type="Pfam" id="PF07715"/>
    </source>
</evidence>
<dbReference type="InterPro" id="IPR012910">
    <property type="entry name" value="Plug_dom"/>
</dbReference>
<dbReference type="PANTHER" id="PTHR40980">
    <property type="entry name" value="PLUG DOMAIN-CONTAINING PROTEIN"/>
    <property type="match status" value="1"/>
</dbReference>
<evidence type="ECO:0000313" key="8">
    <source>
        <dbReference type="EMBL" id="GLQ24778.1"/>
    </source>
</evidence>
<feature type="signal peptide" evidence="5">
    <location>
        <begin position="1"/>
        <end position="26"/>
    </location>
</feature>
<evidence type="ECO:0000256" key="1">
    <source>
        <dbReference type="ARBA" id="ARBA00004442"/>
    </source>
</evidence>
<name>A0ABQ5VBJ0_9PROT</name>
<sequence length="871" mass="95648">MTHIQKTLISTLLLGTALSHPLTVLAQDTAPDPIIDDTPPAFNDEVVAVGTFIPNEKKITSEITSVLDEEVFAQIGASDIASALTRVTGLSLSRGKFVIVRGLNERYSSATLNGSPLPSPEPLRRVAPLDLFPTSVLADAVVQKTFSPEFSGEFGGGAISLRTKALPDEAFFEVAISGSANTETTLKEGLVYGGSDTDWIGFDDGLRDLPTLDANGIPTENFDNFSTLIIDTNNNIPFNGGVRLSGGHVVDLSGGQRIGVLATLGYDNAWETRRGQDNSTAIGNNNELEIRNDFDRVSTENVVSLNGLLTVGLEIDENNKVEVVGLATRQSSAEARIVSGTNRAGDVVRRDFTEWFEREVYMGQLLGEHYLPSLNDAEVTWRASYAQAGREAPYERRVNYIDDLDGRGFLFEFNRPGSNNGLNFSKLDDQTLDLGLDIILPTSVADREVEFKVGGTYLDKTRDTEEDRFNYFGIIPVPLRESRIDQIFSDAVVNANILEIRRSGSAGFPLVSETGLEVFAGYAALESEVIPDLRIAAGLRYESSEQTTTIQDTSFGTDRFTFDPLEEDFILPGITATYTFGDWQFRAAASKTINRPQFRELTPSIFVNTDTEDRFVGNPFLTNSESTNLDARLEYYFGANQFFTVGGFYKDLTNPIEEFVFDEADGVLTTSFINAPSAKLYGLEVEFEKKFAIAEDFPVFAGFLGGQDFVIRSNYTYVDSSVSADGDVPIVQPVVNFAQGFTPNIIPAAGLYSDGRRLQGQSDHLANLQLGIESYDAGWDVFLLLNYSSDRIRAVESLSDRAPAIIEQLPISLDLVVNLPFEIRGGDYELGLKVQNILNDKYEATQTLGNTIVVDDYEIGTTFSASLKRRF</sequence>
<feature type="domain" description="TonB-dependent receptor plug" evidence="7">
    <location>
        <begin position="60"/>
        <end position="151"/>
    </location>
</feature>
<comment type="subcellular location">
    <subcellularLocation>
        <location evidence="1 4">Cell outer membrane</location>
    </subcellularLocation>
</comment>
<keyword evidence="2 4" id="KW-0472">Membrane</keyword>
<comment type="caution">
    <text evidence="8">The sequence shown here is derived from an EMBL/GenBank/DDBJ whole genome shotgun (WGS) entry which is preliminary data.</text>
</comment>
<comment type="similarity">
    <text evidence="4">Belongs to the TonB-dependent receptor family.</text>
</comment>
<dbReference type="EMBL" id="BSNK01000002">
    <property type="protein sequence ID" value="GLQ24778.1"/>
    <property type="molecule type" value="Genomic_DNA"/>
</dbReference>
<keyword evidence="5" id="KW-0732">Signal</keyword>
<keyword evidence="3" id="KW-0998">Cell outer membrane</keyword>
<evidence type="ECO:0000256" key="5">
    <source>
        <dbReference type="SAM" id="SignalP"/>
    </source>
</evidence>
<protein>
    <submittedName>
        <fullName evidence="8">TonB-dependent receptor</fullName>
    </submittedName>
</protein>
<dbReference type="Pfam" id="PF07715">
    <property type="entry name" value="Plug"/>
    <property type="match status" value="1"/>
</dbReference>
<gene>
    <name evidence="8" type="primary">fecA</name>
    <name evidence="8" type="ORF">GCM10007853_26520</name>
</gene>
<evidence type="ECO:0000259" key="6">
    <source>
        <dbReference type="Pfam" id="PF00593"/>
    </source>
</evidence>
<dbReference type="Gene3D" id="2.40.170.20">
    <property type="entry name" value="TonB-dependent receptor, beta-barrel domain"/>
    <property type="match status" value="1"/>
</dbReference>
<dbReference type="PANTHER" id="PTHR40980:SF5">
    <property type="entry name" value="TONB-DEPENDENT RECEPTOR"/>
    <property type="match status" value="1"/>
</dbReference>